<evidence type="ECO:0000313" key="4">
    <source>
        <dbReference type="EMBL" id="OMH83738.1"/>
    </source>
</evidence>
<feature type="region of interest" description="Disordered" evidence="1">
    <location>
        <begin position="158"/>
        <end position="199"/>
    </location>
</feature>
<keyword evidence="2" id="KW-0812">Transmembrane</keyword>
<keyword evidence="2" id="KW-0472">Membrane</keyword>
<accession>A0A1R1PS08</accession>
<comment type="caution">
    <text evidence="4">The sequence shown here is derived from an EMBL/GenBank/DDBJ whole genome shotgun (WGS) entry which is preliminary data.</text>
</comment>
<keyword evidence="5" id="KW-1185">Reference proteome</keyword>
<feature type="transmembrane region" description="Helical" evidence="2">
    <location>
        <begin position="12"/>
        <end position="32"/>
    </location>
</feature>
<evidence type="ECO:0000313" key="5">
    <source>
        <dbReference type="Proteomes" id="UP000188320"/>
    </source>
</evidence>
<proteinExistence type="predicted"/>
<protein>
    <recommendedName>
        <fullName evidence="3">RMI1 N-terminal domain-containing protein</fullName>
    </recommendedName>
</protein>
<dbReference type="Proteomes" id="UP000188320">
    <property type="component" value="Unassembled WGS sequence"/>
</dbReference>
<evidence type="ECO:0000259" key="3">
    <source>
        <dbReference type="Pfam" id="PF21000"/>
    </source>
</evidence>
<feature type="compositionally biased region" description="Acidic residues" evidence="1">
    <location>
        <begin position="184"/>
        <end position="199"/>
    </location>
</feature>
<name>A0A1R1PS08_ZANCU</name>
<reference evidence="5" key="1">
    <citation type="submission" date="2017-01" db="EMBL/GenBank/DDBJ databases">
        <authorList>
            <person name="Wang Y."/>
            <person name="White M."/>
            <person name="Kvist S."/>
            <person name="Moncalvo J.-M."/>
        </authorList>
    </citation>
    <scope>NUCLEOTIDE SEQUENCE [LARGE SCALE GENOMIC DNA]</scope>
    <source>
        <strain evidence="5">COL-18-3</strain>
    </source>
</reference>
<sequence length="199" mass="22709">MKINNDFIYKFTFQYGIILIIEIIIKIIMFSIRKPTILETFKNKYNVILKEAWLDSCISQFTTNQNTSAPELLDTFVFSRFLDSRLSNSTNPSLDLSTKHFHILEIIDIQDVGISKFKLYTAIKLKNDARNQTTQINLLNNSIYAQKILNQASEIKRSGLQDGNLPGQGVHPGQGPQGHGQDQGNDDDFFEFGDENDKE</sequence>
<dbReference type="Pfam" id="PF21000">
    <property type="entry name" value="RMI1_N_N"/>
    <property type="match status" value="1"/>
</dbReference>
<dbReference type="EMBL" id="LSSK01000318">
    <property type="protein sequence ID" value="OMH83738.1"/>
    <property type="molecule type" value="Genomic_DNA"/>
</dbReference>
<dbReference type="InterPro" id="IPR049363">
    <property type="entry name" value="RMI1_N"/>
</dbReference>
<dbReference type="AlphaFoldDB" id="A0A1R1PS08"/>
<evidence type="ECO:0000256" key="2">
    <source>
        <dbReference type="SAM" id="Phobius"/>
    </source>
</evidence>
<keyword evidence="2" id="KW-1133">Transmembrane helix</keyword>
<organism evidence="4 5">
    <name type="scientific">Zancudomyces culisetae</name>
    <name type="common">Gut fungus</name>
    <name type="synonym">Smittium culisetae</name>
    <dbReference type="NCBI Taxonomy" id="1213189"/>
    <lineage>
        <taxon>Eukaryota</taxon>
        <taxon>Fungi</taxon>
        <taxon>Fungi incertae sedis</taxon>
        <taxon>Zoopagomycota</taxon>
        <taxon>Kickxellomycotina</taxon>
        <taxon>Harpellomycetes</taxon>
        <taxon>Harpellales</taxon>
        <taxon>Legeriomycetaceae</taxon>
        <taxon>Zancudomyces</taxon>
    </lineage>
</organism>
<gene>
    <name evidence="4" type="ORF">AX774_g2752</name>
</gene>
<feature type="domain" description="RMI1 N-terminal" evidence="3">
    <location>
        <begin position="41"/>
        <end position="84"/>
    </location>
</feature>
<evidence type="ECO:0000256" key="1">
    <source>
        <dbReference type="SAM" id="MobiDB-lite"/>
    </source>
</evidence>